<reference evidence="1" key="1">
    <citation type="journal article" date="2020" name="Stud. Mycol.">
        <title>101 Dothideomycetes genomes: a test case for predicting lifestyles and emergence of pathogens.</title>
        <authorList>
            <person name="Haridas S."/>
            <person name="Albert R."/>
            <person name="Binder M."/>
            <person name="Bloem J."/>
            <person name="Labutti K."/>
            <person name="Salamov A."/>
            <person name="Andreopoulos B."/>
            <person name="Baker S."/>
            <person name="Barry K."/>
            <person name="Bills G."/>
            <person name="Bluhm B."/>
            <person name="Cannon C."/>
            <person name="Castanera R."/>
            <person name="Culley D."/>
            <person name="Daum C."/>
            <person name="Ezra D."/>
            <person name="Gonzalez J."/>
            <person name="Henrissat B."/>
            <person name="Kuo A."/>
            <person name="Liang C."/>
            <person name="Lipzen A."/>
            <person name="Lutzoni F."/>
            <person name="Magnuson J."/>
            <person name="Mondo S."/>
            <person name="Nolan M."/>
            <person name="Ohm R."/>
            <person name="Pangilinan J."/>
            <person name="Park H.-J."/>
            <person name="Ramirez L."/>
            <person name="Alfaro M."/>
            <person name="Sun H."/>
            <person name="Tritt A."/>
            <person name="Yoshinaga Y."/>
            <person name="Zwiers L.-H."/>
            <person name="Turgeon B."/>
            <person name="Goodwin S."/>
            <person name="Spatafora J."/>
            <person name="Crous P."/>
            <person name="Grigoriev I."/>
        </authorList>
    </citation>
    <scope>NUCLEOTIDE SEQUENCE</scope>
    <source>
        <strain evidence="1">CBS 627.86</strain>
    </source>
</reference>
<dbReference type="AlphaFoldDB" id="A0A6A5ZGL8"/>
<keyword evidence="2" id="KW-1185">Reference proteome</keyword>
<sequence>MTGDSVVVCIDPNFPIRQILADYILNALSAARDELLPQAIICGTVYNQATEFPNGVDPSSPRVQAAFGSYVELPLTADAREEAAEVHPLTKGGEAIENLYPEKALTLYVRPDRFKTEHYIKVLEHAYKVLGYPDNQNFASLQL</sequence>
<accession>A0A6A5ZGL8</accession>
<dbReference type="EMBL" id="ML977316">
    <property type="protein sequence ID" value="KAF2118660.1"/>
    <property type="molecule type" value="Genomic_DNA"/>
</dbReference>
<dbReference type="Proteomes" id="UP000799770">
    <property type="component" value="Unassembled WGS sequence"/>
</dbReference>
<protein>
    <submittedName>
        <fullName evidence="1">Uncharacterized protein</fullName>
    </submittedName>
</protein>
<name>A0A6A5ZGL8_9PLEO</name>
<evidence type="ECO:0000313" key="1">
    <source>
        <dbReference type="EMBL" id="KAF2118660.1"/>
    </source>
</evidence>
<organism evidence="1 2">
    <name type="scientific">Lophiotrema nucula</name>
    <dbReference type="NCBI Taxonomy" id="690887"/>
    <lineage>
        <taxon>Eukaryota</taxon>
        <taxon>Fungi</taxon>
        <taxon>Dikarya</taxon>
        <taxon>Ascomycota</taxon>
        <taxon>Pezizomycotina</taxon>
        <taxon>Dothideomycetes</taxon>
        <taxon>Pleosporomycetidae</taxon>
        <taxon>Pleosporales</taxon>
        <taxon>Lophiotremataceae</taxon>
        <taxon>Lophiotrema</taxon>
    </lineage>
</organism>
<proteinExistence type="predicted"/>
<evidence type="ECO:0000313" key="2">
    <source>
        <dbReference type="Proteomes" id="UP000799770"/>
    </source>
</evidence>
<gene>
    <name evidence="1" type="ORF">BDV96DRAFT_596511</name>
</gene>